<sequence length="309" mass="32752">MRRLATLTLAVALSVLAAGCGAAATGGSAGEGKLVIVDSAERKVALEGPPERIVALGNGEVDIVYALGGEVVGRPEDNDGLLDSEEVREVPVVGSVHTVDLEKIAVLRPDVVLGNYPINVNDEAPLSTIGAKLVLTQANSIDDIKSQIRLFGKLLGKEDKAAELVSGIDRELSAFQARTSEKRVLIVYGAPGTYLAALPNSLAGNLLETAGGHNVASEFPRLQNYPQYAQLNTERVVETNPDLILIMTHANAEEVEKGFIREMESNPAWNTISAVKEGRIRVLPSELFGTNPGTRVMEAVNLLGGLLDS</sequence>
<evidence type="ECO:0000313" key="5">
    <source>
        <dbReference type="Proteomes" id="UP000535838"/>
    </source>
</evidence>
<gene>
    <name evidence="4" type="ORF">H7B67_12535</name>
</gene>
<feature type="domain" description="Fe/B12 periplasmic-binding" evidence="3">
    <location>
        <begin position="52"/>
        <end position="309"/>
    </location>
</feature>
<comment type="similarity">
    <text evidence="1">Belongs to the bacterial solute-binding protein 8 family.</text>
</comment>
<dbReference type="InterPro" id="IPR002491">
    <property type="entry name" value="ABC_transptr_periplasmic_BD"/>
</dbReference>
<feature type="chain" id="PRO_5039269535" evidence="2">
    <location>
        <begin position="18"/>
        <end position="309"/>
    </location>
</feature>
<dbReference type="PANTHER" id="PTHR30535:SF34">
    <property type="entry name" value="MOLYBDATE-BINDING PROTEIN MOLA"/>
    <property type="match status" value="1"/>
</dbReference>
<keyword evidence="2" id="KW-0732">Signal</keyword>
<dbReference type="GO" id="GO:0071281">
    <property type="term" value="P:cellular response to iron ion"/>
    <property type="evidence" value="ECO:0007669"/>
    <property type="project" value="TreeGrafter"/>
</dbReference>
<dbReference type="PROSITE" id="PS50983">
    <property type="entry name" value="FE_B12_PBP"/>
    <property type="match status" value="1"/>
</dbReference>
<comment type="caution">
    <text evidence="4">The sequence shown here is derived from an EMBL/GenBank/DDBJ whole genome shotgun (WGS) entry which is preliminary data.</text>
</comment>
<dbReference type="RefSeq" id="WP_185120163.1">
    <property type="nucleotide sequence ID" value="NZ_JACJVQ010000008.1"/>
</dbReference>
<accession>A0A841SYM6</accession>
<dbReference type="EMBL" id="JACJVQ010000008">
    <property type="protein sequence ID" value="MBB6634940.1"/>
    <property type="molecule type" value="Genomic_DNA"/>
</dbReference>
<dbReference type="PANTHER" id="PTHR30535">
    <property type="entry name" value="VITAMIN B12-BINDING PROTEIN"/>
    <property type="match status" value="1"/>
</dbReference>
<evidence type="ECO:0000256" key="2">
    <source>
        <dbReference type="SAM" id="SignalP"/>
    </source>
</evidence>
<keyword evidence="5" id="KW-1185">Reference proteome</keyword>
<reference evidence="4 5" key="1">
    <citation type="submission" date="2020-08" db="EMBL/GenBank/DDBJ databases">
        <title>Cohnella phylogeny.</title>
        <authorList>
            <person name="Dunlap C."/>
        </authorList>
    </citation>
    <scope>NUCLEOTIDE SEQUENCE [LARGE SCALE GENOMIC DNA]</scope>
    <source>
        <strain evidence="4 5">DSM 25241</strain>
    </source>
</reference>
<dbReference type="Pfam" id="PF01497">
    <property type="entry name" value="Peripla_BP_2"/>
    <property type="match status" value="1"/>
</dbReference>
<organism evidence="4 5">
    <name type="scientific">Cohnella thailandensis</name>
    <dbReference type="NCBI Taxonomy" id="557557"/>
    <lineage>
        <taxon>Bacteria</taxon>
        <taxon>Bacillati</taxon>
        <taxon>Bacillota</taxon>
        <taxon>Bacilli</taxon>
        <taxon>Bacillales</taxon>
        <taxon>Paenibacillaceae</taxon>
        <taxon>Cohnella</taxon>
    </lineage>
</organism>
<proteinExistence type="inferred from homology"/>
<protein>
    <submittedName>
        <fullName evidence="4">ABC transporter substrate-binding protein</fullName>
    </submittedName>
</protein>
<dbReference type="Gene3D" id="3.40.50.1980">
    <property type="entry name" value="Nitrogenase molybdenum iron protein domain"/>
    <property type="match status" value="2"/>
</dbReference>
<name>A0A841SYM6_9BACL</name>
<feature type="signal peptide" evidence="2">
    <location>
        <begin position="1"/>
        <end position="17"/>
    </location>
</feature>
<dbReference type="InterPro" id="IPR050902">
    <property type="entry name" value="ABC_Transporter_SBP"/>
</dbReference>
<dbReference type="AlphaFoldDB" id="A0A841SYM6"/>
<dbReference type="PROSITE" id="PS51257">
    <property type="entry name" value="PROKAR_LIPOPROTEIN"/>
    <property type="match status" value="1"/>
</dbReference>
<dbReference type="Proteomes" id="UP000535838">
    <property type="component" value="Unassembled WGS sequence"/>
</dbReference>
<evidence type="ECO:0000256" key="1">
    <source>
        <dbReference type="ARBA" id="ARBA00008814"/>
    </source>
</evidence>
<evidence type="ECO:0000313" key="4">
    <source>
        <dbReference type="EMBL" id="MBB6634940.1"/>
    </source>
</evidence>
<evidence type="ECO:0000259" key="3">
    <source>
        <dbReference type="PROSITE" id="PS50983"/>
    </source>
</evidence>
<dbReference type="SUPFAM" id="SSF53807">
    <property type="entry name" value="Helical backbone' metal receptor"/>
    <property type="match status" value="1"/>
</dbReference>